<evidence type="ECO:0000313" key="9">
    <source>
        <dbReference type="EMBL" id="AJD89633.1"/>
    </source>
</evidence>
<dbReference type="Pfam" id="PF02163">
    <property type="entry name" value="Peptidase_M50"/>
    <property type="match status" value="1"/>
</dbReference>
<sequence length="152" mass="17152">MVELIIGYAVALFIFQPINVLIHEVGHASFAKMFGGKVQKVEIGIGDPFFSLGKYIQVNKAFFMMGALHYDNNLNQQRHKVRLSLVALGGVLFNLLTIVMFICFKVYTGHQHFLDGYFLGFTAVLIISALIPVTYSTGYDSDGKWLLDIWKR</sequence>
<reference evidence="9 10" key="1">
    <citation type="submission" date="2014-08" db="EMBL/GenBank/DDBJ databases">
        <title>Complete genome of a marine bacteria Jeotgalibacillus malaysiensis.</title>
        <authorList>
            <person name="Yaakop A.S."/>
            <person name="Chan K.-G."/>
            <person name="Goh K.M."/>
        </authorList>
    </citation>
    <scope>NUCLEOTIDE SEQUENCE [LARGE SCALE GENOMIC DNA]</scope>
    <source>
        <strain evidence="9 10">D5</strain>
    </source>
</reference>
<dbReference type="EMBL" id="CP009416">
    <property type="protein sequence ID" value="AJD89633.1"/>
    <property type="molecule type" value="Genomic_DNA"/>
</dbReference>
<evidence type="ECO:0000256" key="2">
    <source>
        <dbReference type="ARBA" id="ARBA00004141"/>
    </source>
</evidence>
<feature type="transmembrane region" description="Helical" evidence="7">
    <location>
        <begin position="83"/>
        <end position="104"/>
    </location>
</feature>
<dbReference type="BioCyc" id="JESP1508404:G14D9-9533-MONOMER"/>
<gene>
    <name evidence="9" type="ORF">JMA_03160</name>
</gene>
<keyword evidence="4 7" id="KW-0812">Transmembrane</keyword>
<dbReference type="KEGG" id="jeo:JMA_03160"/>
<proteinExistence type="inferred from homology"/>
<evidence type="ECO:0000259" key="8">
    <source>
        <dbReference type="Pfam" id="PF02163"/>
    </source>
</evidence>
<protein>
    <recommendedName>
        <fullName evidence="8">Peptidase M50 domain-containing protein</fullName>
    </recommendedName>
</protein>
<organism evidence="9 10">
    <name type="scientific">Jeotgalibacillus malaysiensis</name>
    <dbReference type="NCBI Taxonomy" id="1508404"/>
    <lineage>
        <taxon>Bacteria</taxon>
        <taxon>Bacillati</taxon>
        <taxon>Bacillota</taxon>
        <taxon>Bacilli</taxon>
        <taxon>Bacillales</taxon>
        <taxon>Caryophanaceae</taxon>
        <taxon>Jeotgalibacillus</taxon>
    </lineage>
</organism>
<feature type="domain" description="Peptidase M50" evidence="8">
    <location>
        <begin position="18"/>
        <end position="124"/>
    </location>
</feature>
<dbReference type="Proteomes" id="UP000031449">
    <property type="component" value="Chromosome"/>
</dbReference>
<comment type="cofactor">
    <cofactor evidence="1">
        <name>Zn(2+)</name>
        <dbReference type="ChEBI" id="CHEBI:29105"/>
    </cofactor>
</comment>
<evidence type="ECO:0000256" key="6">
    <source>
        <dbReference type="ARBA" id="ARBA00023136"/>
    </source>
</evidence>
<evidence type="ECO:0000256" key="1">
    <source>
        <dbReference type="ARBA" id="ARBA00001947"/>
    </source>
</evidence>
<accession>A0A0B5AM45</accession>
<dbReference type="HOGENOM" id="CLU_098542_1_0_9"/>
<keyword evidence="6 7" id="KW-0472">Membrane</keyword>
<dbReference type="GO" id="GO:0016020">
    <property type="term" value="C:membrane"/>
    <property type="evidence" value="ECO:0007669"/>
    <property type="project" value="UniProtKB-SubCell"/>
</dbReference>
<keyword evidence="10" id="KW-1185">Reference proteome</keyword>
<name>A0A0B5AM45_9BACL</name>
<evidence type="ECO:0000256" key="4">
    <source>
        <dbReference type="ARBA" id="ARBA00022692"/>
    </source>
</evidence>
<dbReference type="OrthoDB" id="849477at2"/>
<comment type="similarity">
    <text evidence="3">Belongs to the peptidase M50B family.</text>
</comment>
<comment type="subcellular location">
    <subcellularLocation>
        <location evidence="2">Membrane</location>
        <topology evidence="2">Multi-pass membrane protein</topology>
    </subcellularLocation>
</comment>
<dbReference type="STRING" id="1508404.JMA_03160"/>
<keyword evidence="5 7" id="KW-1133">Transmembrane helix</keyword>
<evidence type="ECO:0000256" key="3">
    <source>
        <dbReference type="ARBA" id="ARBA00007931"/>
    </source>
</evidence>
<feature type="transmembrane region" description="Helical" evidence="7">
    <location>
        <begin position="116"/>
        <end position="135"/>
    </location>
</feature>
<evidence type="ECO:0000256" key="7">
    <source>
        <dbReference type="SAM" id="Phobius"/>
    </source>
</evidence>
<dbReference type="InterPro" id="IPR008915">
    <property type="entry name" value="Peptidase_M50"/>
</dbReference>
<evidence type="ECO:0000313" key="10">
    <source>
        <dbReference type="Proteomes" id="UP000031449"/>
    </source>
</evidence>
<evidence type="ECO:0000256" key="5">
    <source>
        <dbReference type="ARBA" id="ARBA00022989"/>
    </source>
</evidence>
<dbReference type="AlphaFoldDB" id="A0A0B5AM45"/>
<dbReference type="GO" id="GO:0006508">
    <property type="term" value="P:proteolysis"/>
    <property type="evidence" value="ECO:0007669"/>
    <property type="project" value="InterPro"/>
</dbReference>